<name>A0AAQ1UGC2_9BACT</name>
<evidence type="ECO:0000259" key="2">
    <source>
        <dbReference type="Pfam" id="PF02517"/>
    </source>
</evidence>
<feature type="transmembrane region" description="Helical" evidence="1">
    <location>
        <begin position="12"/>
        <end position="34"/>
    </location>
</feature>
<comment type="caution">
    <text evidence="3">The sequence shown here is derived from an EMBL/GenBank/DDBJ whole genome shotgun (WGS) entry which is preliminary data.</text>
</comment>
<sequence length="217" mass="24064">MNVHIRIFPNRIYQCVILFLIISSIAVCAIADISNEISNILMYAIMFVLTAIAFYGVNWKKRHKLLRASPFPPAKAIIYPLLAILLLELIYKAILYFIGAGDMGAEHPKSYTALMLLSITLAGPIVEEFIFRGVFLRGLLTRYTPKTAIVATSLLFSLVHCNLAPEASMVSNVTAVIYAFLMGIIFSYSYHKTPTLLICALLHIVANTTSLAASAWF</sequence>
<evidence type="ECO:0000313" key="4">
    <source>
        <dbReference type="Proteomes" id="UP000255283"/>
    </source>
</evidence>
<dbReference type="GeneID" id="93537033"/>
<dbReference type="Proteomes" id="UP000255283">
    <property type="component" value="Unassembled WGS sequence"/>
</dbReference>
<feature type="transmembrane region" description="Helical" evidence="1">
    <location>
        <begin position="77"/>
        <end position="99"/>
    </location>
</feature>
<gene>
    <name evidence="3" type="ORF">NCTC13063_00142</name>
</gene>
<feature type="transmembrane region" description="Helical" evidence="1">
    <location>
        <begin position="169"/>
        <end position="188"/>
    </location>
</feature>
<keyword evidence="1" id="KW-1133">Transmembrane helix</keyword>
<dbReference type="AlphaFoldDB" id="A0AAQ1UGC2"/>
<feature type="transmembrane region" description="Helical" evidence="1">
    <location>
        <begin position="195"/>
        <end position="216"/>
    </location>
</feature>
<feature type="transmembrane region" description="Helical" evidence="1">
    <location>
        <begin position="111"/>
        <end position="131"/>
    </location>
</feature>
<feature type="transmembrane region" description="Helical" evidence="1">
    <location>
        <begin position="40"/>
        <end position="57"/>
    </location>
</feature>
<proteinExistence type="predicted"/>
<keyword evidence="1" id="KW-0812">Transmembrane</keyword>
<reference evidence="3 4" key="1">
    <citation type="submission" date="2018-06" db="EMBL/GenBank/DDBJ databases">
        <authorList>
            <consortium name="Pathogen Informatics"/>
            <person name="Doyle S."/>
        </authorList>
    </citation>
    <scope>NUCLEOTIDE SEQUENCE [LARGE SCALE GENOMIC DNA]</scope>
    <source>
        <strain evidence="3 4">NCTC13063</strain>
    </source>
</reference>
<dbReference type="Pfam" id="PF02517">
    <property type="entry name" value="Rce1-like"/>
    <property type="match status" value="1"/>
</dbReference>
<feature type="domain" description="CAAX prenyl protease 2/Lysostaphin resistance protein A-like" evidence="2">
    <location>
        <begin position="112"/>
        <end position="208"/>
    </location>
</feature>
<dbReference type="PANTHER" id="PTHR36435:SF1">
    <property type="entry name" value="CAAX AMINO TERMINAL PROTEASE FAMILY PROTEIN"/>
    <property type="match status" value="1"/>
</dbReference>
<keyword evidence="3" id="KW-0378">Hydrolase</keyword>
<keyword evidence="3" id="KW-0645">Protease</keyword>
<organism evidence="3 4">
    <name type="scientific">Segatella buccae</name>
    <dbReference type="NCBI Taxonomy" id="28126"/>
    <lineage>
        <taxon>Bacteria</taxon>
        <taxon>Pseudomonadati</taxon>
        <taxon>Bacteroidota</taxon>
        <taxon>Bacteroidia</taxon>
        <taxon>Bacteroidales</taxon>
        <taxon>Prevotellaceae</taxon>
        <taxon>Segatella</taxon>
    </lineage>
</organism>
<evidence type="ECO:0000313" key="3">
    <source>
        <dbReference type="EMBL" id="SUB78891.1"/>
    </source>
</evidence>
<evidence type="ECO:0000256" key="1">
    <source>
        <dbReference type="SAM" id="Phobius"/>
    </source>
</evidence>
<dbReference type="InterPro" id="IPR003675">
    <property type="entry name" value="Rce1/LyrA-like_dom"/>
</dbReference>
<dbReference type="GO" id="GO:0004175">
    <property type="term" value="F:endopeptidase activity"/>
    <property type="evidence" value="ECO:0007669"/>
    <property type="project" value="UniProtKB-ARBA"/>
</dbReference>
<dbReference type="GO" id="GO:0006508">
    <property type="term" value="P:proteolysis"/>
    <property type="evidence" value="ECO:0007669"/>
    <property type="project" value="UniProtKB-KW"/>
</dbReference>
<dbReference type="InterPro" id="IPR052710">
    <property type="entry name" value="CAAX_protease"/>
</dbReference>
<dbReference type="RefSeq" id="WP_004346482.1">
    <property type="nucleotide sequence ID" value="NZ_DBFWLE010000006.1"/>
</dbReference>
<dbReference type="EMBL" id="UGTJ01000001">
    <property type="protein sequence ID" value="SUB78891.1"/>
    <property type="molecule type" value="Genomic_DNA"/>
</dbReference>
<dbReference type="PANTHER" id="PTHR36435">
    <property type="entry name" value="SLR1288 PROTEIN"/>
    <property type="match status" value="1"/>
</dbReference>
<dbReference type="GO" id="GO:0080120">
    <property type="term" value="P:CAAX-box protein maturation"/>
    <property type="evidence" value="ECO:0007669"/>
    <property type="project" value="UniProtKB-ARBA"/>
</dbReference>
<protein>
    <submittedName>
        <fullName evidence="3">CAAX amino terminal protease self- immunity</fullName>
    </submittedName>
</protein>
<keyword evidence="1" id="KW-0472">Membrane</keyword>
<accession>A0AAQ1UGC2</accession>